<feature type="domain" description="Sarcoglycan alpha/epsilon N-terminal" evidence="4">
    <location>
        <begin position="25"/>
        <end position="112"/>
    </location>
</feature>
<dbReference type="InterPro" id="IPR008908">
    <property type="entry name" value="Sarcoglycan_alpha/epsilon"/>
</dbReference>
<feature type="chain" id="PRO_5028192300" evidence="3">
    <location>
        <begin position="20"/>
        <end position="405"/>
    </location>
</feature>
<dbReference type="Pfam" id="PF05510">
    <property type="entry name" value="Sarcoglycan_2"/>
    <property type="match status" value="1"/>
</dbReference>
<dbReference type="KEGG" id="aten:116308595"/>
<feature type="transmembrane region" description="Helical" evidence="2">
    <location>
        <begin position="279"/>
        <end position="305"/>
    </location>
</feature>
<evidence type="ECO:0000256" key="3">
    <source>
        <dbReference type="SAM" id="SignalP"/>
    </source>
</evidence>
<evidence type="ECO:0000256" key="2">
    <source>
        <dbReference type="SAM" id="Phobius"/>
    </source>
</evidence>
<reference evidence="7" key="1">
    <citation type="submission" date="2025-08" db="UniProtKB">
        <authorList>
            <consortium name="RefSeq"/>
        </authorList>
    </citation>
    <scope>IDENTIFICATION</scope>
</reference>
<dbReference type="GeneID" id="116308595"/>
<feature type="compositionally biased region" description="Pro residues" evidence="1">
    <location>
        <begin position="376"/>
        <end position="388"/>
    </location>
</feature>
<dbReference type="PANTHER" id="PTHR10132:SF14">
    <property type="entry name" value="SARCOGLYCAN ALPHA, ISOFORM C"/>
    <property type="match status" value="1"/>
</dbReference>
<dbReference type="InterPro" id="IPR013783">
    <property type="entry name" value="Ig-like_fold"/>
</dbReference>
<dbReference type="AlphaFoldDB" id="A0A6P8JB19"/>
<dbReference type="SUPFAM" id="SSF49313">
    <property type="entry name" value="Cadherin-like"/>
    <property type="match status" value="1"/>
</dbReference>
<evidence type="ECO:0000259" key="4">
    <source>
        <dbReference type="Pfam" id="PF05510"/>
    </source>
</evidence>
<keyword evidence="2" id="KW-0812">Transmembrane</keyword>
<dbReference type="Gene3D" id="2.60.40.10">
    <property type="entry name" value="Immunoglobulins"/>
    <property type="match status" value="1"/>
</dbReference>
<keyword evidence="2" id="KW-0472">Membrane</keyword>
<feature type="signal peptide" evidence="3">
    <location>
        <begin position="1"/>
        <end position="19"/>
    </location>
</feature>
<name>A0A6P8JB19_ACTTE</name>
<keyword evidence="3" id="KW-0732">Signal</keyword>
<feature type="compositionally biased region" description="Polar residues" evidence="1">
    <location>
        <begin position="391"/>
        <end position="405"/>
    </location>
</feature>
<dbReference type="RefSeq" id="XP_031574913.1">
    <property type="nucleotide sequence ID" value="XM_031719053.1"/>
</dbReference>
<feature type="compositionally biased region" description="Polar residues" evidence="1">
    <location>
        <begin position="357"/>
        <end position="367"/>
    </location>
</feature>
<dbReference type="InterPro" id="IPR048347">
    <property type="entry name" value="Sarcoglycan_C"/>
</dbReference>
<evidence type="ECO:0000313" key="7">
    <source>
        <dbReference type="RefSeq" id="XP_031574913.1"/>
    </source>
</evidence>
<dbReference type="InterPro" id="IPR048346">
    <property type="entry name" value="Sarcoglycan_N"/>
</dbReference>
<evidence type="ECO:0000256" key="1">
    <source>
        <dbReference type="SAM" id="MobiDB-lite"/>
    </source>
</evidence>
<dbReference type="InParanoid" id="A0A6P8JB19"/>
<dbReference type="InterPro" id="IPR015919">
    <property type="entry name" value="Cadherin-like_sf"/>
</dbReference>
<feature type="domain" description="Sarcoglycan alpha/epsilon second" evidence="5">
    <location>
        <begin position="122"/>
        <end position="236"/>
    </location>
</feature>
<keyword evidence="6" id="KW-1185">Reference proteome</keyword>
<dbReference type="GO" id="GO:0005509">
    <property type="term" value="F:calcium ion binding"/>
    <property type="evidence" value="ECO:0007669"/>
    <property type="project" value="InterPro"/>
</dbReference>
<gene>
    <name evidence="7" type="primary">LOC116308595</name>
</gene>
<proteinExistence type="predicted"/>
<evidence type="ECO:0000259" key="5">
    <source>
        <dbReference type="Pfam" id="PF20989"/>
    </source>
</evidence>
<dbReference type="FunCoup" id="A0A6P8JB19">
    <property type="interactions" value="266"/>
</dbReference>
<sequence>MATGLLLGVILGLIVGCSSSDVTKNCKVGVFFRFDVNKELLASDASHTAVKVTASTFGSPDLPKWLRIEQDTPEQPAVIYGTPPVSSPNNLTIEITGWDKVDYSTRRQNLTLLIDKTKGTPRYVAEFIIKNFDLDNFFFKLQPSVFKKKVKDTWKLDNIEVTKVESLLDRGGRFPIPPAKEGVFIAVGGNEEKMYNLIKADYLGNCSGLKPSVKQKFNPTNPTELWDIDWCKFRLLDTQAPVPTGNASVPPQSSFDDAIIQSPYSPPEMKPVPRDYGDLYVVVLILPVIIIIIIVIILAIIMCCFRQGKDKRDAATPRPQKDYHDSILRTTFQLRQMQPEQSGHENGGQTPRHESPTHTSTPYGRSNTSDDDSPRGAPPPYRMPPPPAVNVISTNGTNQFYPASR</sequence>
<protein>
    <submittedName>
        <fullName evidence="7">Alpha-sarcoglycan-like</fullName>
    </submittedName>
</protein>
<dbReference type="GO" id="GO:0016012">
    <property type="term" value="C:sarcoglycan complex"/>
    <property type="evidence" value="ECO:0007669"/>
    <property type="project" value="InterPro"/>
</dbReference>
<dbReference type="OrthoDB" id="10019906at2759"/>
<organism evidence="6 7">
    <name type="scientific">Actinia tenebrosa</name>
    <name type="common">Australian red waratah sea anemone</name>
    <dbReference type="NCBI Taxonomy" id="6105"/>
    <lineage>
        <taxon>Eukaryota</taxon>
        <taxon>Metazoa</taxon>
        <taxon>Cnidaria</taxon>
        <taxon>Anthozoa</taxon>
        <taxon>Hexacorallia</taxon>
        <taxon>Actiniaria</taxon>
        <taxon>Actiniidae</taxon>
        <taxon>Actinia</taxon>
    </lineage>
</organism>
<accession>A0A6P8JB19</accession>
<evidence type="ECO:0000313" key="6">
    <source>
        <dbReference type="Proteomes" id="UP000515163"/>
    </source>
</evidence>
<dbReference type="PANTHER" id="PTHR10132">
    <property type="entry name" value="ALPHA-/EPSILON-SARCOGLYCAN FAMILY MEMBER"/>
    <property type="match status" value="1"/>
</dbReference>
<keyword evidence="2" id="KW-1133">Transmembrane helix</keyword>
<feature type="region of interest" description="Disordered" evidence="1">
    <location>
        <begin position="338"/>
        <end position="405"/>
    </location>
</feature>
<dbReference type="Proteomes" id="UP000515163">
    <property type="component" value="Unplaced"/>
</dbReference>
<dbReference type="Pfam" id="PF20989">
    <property type="entry name" value="Sarcoglycan_2_C"/>
    <property type="match status" value="1"/>
</dbReference>